<proteinExistence type="inferred from homology"/>
<evidence type="ECO:0000313" key="13">
    <source>
        <dbReference type="Proteomes" id="UP000231152"/>
    </source>
</evidence>
<evidence type="ECO:0000256" key="9">
    <source>
        <dbReference type="PROSITE-ProRule" id="PRU01384"/>
    </source>
</evidence>
<dbReference type="Gene3D" id="2.120.10.90">
    <property type="entry name" value="DNA gyrase/topoisomerase IV, subunit A, C-terminal"/>
    <property type="match status" value="1"/>
</dbReference>
<keyword evidence="8" id="KW-0963">Cytoplasm</keyword>
<reference evidence="12 13" key="1">
    <citation type="submission" date="2017-09" db="EMBL/GenBank/DDBJ databases">
        <title>Depth-based differentiation of microbial function through sediment-hosted aquifers and enrichment of novel symbionts in the deep terrestrial subsurface.</title>
        <authorList>
            <person name="Probst A.J."/>
            <person name="Ladd B."/>
            <person name="Jarett J.K."/>
            <person name="Geller-Mcgrath D.E."/>
            <person name="Sieber C.M."/>
            <person name="Emerson J.B."/>
            <person name="Anantharaman K."/>
            <person name="Thomas B.C."/>
            <person name="Malmstrom R."/>
            <person name="Stieglmeier M."/>
            <person name="Klingl A."/>
            <person name="Woyke T."/>
            <person name="Ryan C.M."/>
            <person name="Banfield J.F."/>
        </authorList>
    </citation>
    <scope>NUCLEOTIDE SEQUENCE [LARGE SCALE GENOMIC DNA]</scope>
    <source>
        <strain evidence="12">CG10_big_fil_rev_8_21_14_0_10_48_11</strain>
    </source>
</reference>
<dbReference type="EMBL" id="PFET01000008">
    <property type="protein sequence ID" value="PJE75941.1"/>
    <property type="molecule type" value="Genomic_DNA"/>
</dbReference>
<evidence type="ECO:0000256" key="2">
    <source>
        <dbReference type="ARBA" id="ARBA00008263"/>
    </source>
</evidence>
<evidence type="ECO:0000256" key="4">
    <source>
        <dbReference type="ARBA" id="ARBA00022840"/>
    </source>
</evidence>
<dbReference type="InterPro" id="IPR050220">
    <property type="entry name" value="Type_II_DNA_Topoisomerases"/>
</dbReference>
<dbReference type="InterPro" id="IPR005743">
    <property type="entry name" value="GyrA"/>
</dbReference>
<dbReference type="InterPro" id="IPR035516">
    <property type="entry name" value="Gyrase/topoIV_suA_C"/>
</dbReference>
<keyword evidence="10" id="KW-0175">Coiled coil</keyword>
<accession>A0A2M8LER0</accession>
<feature type="short sequence motif" description="GyrA-box" evidence="8">
    <location>
        <begin position="540"/>
        <end position="546"/>
    </location>
</feature>
<comment type="function">
    <text evidence="8">A type II topoisomerase that negatively supercoils closed circular double-stranded (ds) DNA in an ATP-dependent manner to modulate DNA topology and maintain chromosomes in an underwound state. Negative supercoiling favors strand separation, and DNA replication, transcription, recombination and repair, all of which involve strand separation. Also able to catalyze the interconversion of other topological isomers of dsDNA rings, including catenanes and knotted rings. Type II topoisomerases break and join 2 DNA strands simultaneously in an ATP-dependent manner.</text>
</comment>
<evidence type="ECO:0000313" key="12">
    <source>
        <dbReference type="EMBL" id="PJE75941.1"/>
    </source>
</evidence>
<dbReference type="Proteomes" id="UP000231152">
    <property type="component" value="Unassembled WGS sequence"/>
</dbReference>
<feature type="active site" description="O-(5'-phospho-DNA)-tyrosine intermediate" evidence="8 9">
    <location>
        <position position="135"/>
    </location>
</feature>
<dbReference type="NCBIfam" id="NF004043">
    <property type="entry name" value="PRK05560.1"/>
    <property type="match status" value="1"/>
</dbReference>
<protein>
    <recommendedName>
        <fullName evidence="8">DNA gyrase subunit A</fullName>
        <ecNumber evidence="8">5.6.2.2</ecNumber>
    </recommendedName>
</protein>
<comment type="subunit">
    <text evidence="8">Heterotetramer, composed of two GyrA and two GyrB chains. In the heterotetramer, GyrA contains the active site tyrosine that forms a transient covalent intermediate with DNA, while GyrB binds cofactors and catalyzes ATP hydrolysis.</text>
</comment>
<dbReference type="InterPro" id="IPR002205">
    <property type="entry name" value="Topo_IIA_dom_A"/>
</dbReference>
<dbReference type="Gene3D" id="1.10.268.10">
    <property type="entry name" value="Topoisomerase, domain 3"/>
    <property type="match status" value="1"/>
</dbReference>
<dbReference type="GO" id="GO:0005694">
    <property type="term" value="C:chromosome"/>
    <property type="evidence" value="ECO:0007669"/>
    <property type="project" value="InterPro"/>
</dbReference>
<dbReference type="NCBIfam" id="TIGR01063">
    <property type="entry name" value="gyrA"/>
    <property type="match status" value="1"/>
</dbReference>
<dbReference type="InterPro" id="IPR006691">
    <property type="entry name" value="GyrA/parC_rep"/>
</dbReference>
<keyword evidence="7 8" id="KW-0413">Isomerase</keyword>
<evidence type="ECO:0000256" key="10">
    <source>
        <dbReference type="SAM" id="Coils"/>
    </source>
</evidence>
<dbReference type="GO" id="GO:0005737">
    <property type="term" value="C:cytoplasm"/>
    <property type="evidence" value="ECO:0007669"/>
    <property type="project" value="UniProtKB-SubCell"/>
</dbReference>
<dbReference type="Pfam" id="PF00521">
    <property type="entry name" value="DNA_topoisoIV"/>
    <property type="match status" value="1"/>
</dbReference>
<feature type="coiled-coil region" evidence="10">
    <location>
        <begin position="450"/>
        <end position="491"/>
    </location>
</feature>
<dbReference type="GO" id="GO:0009330">
    <property type="term" value="C:DNA topoisomerase type II (double strand cut, ATP-hydrolyzing) complex"/>
    <property type="evidence" value="ECO:0007669"/>
    <property type="project" value="TreeGrafter"/>
</dbReference>
<comment type="miscellaneous">
    <text evidence="8">Few gyrases are as efficient as E.coli at forming negative supercoils. Not all organisms have 2 type II topoisomerases; in organisms with a single type II topoisomerase this enzyme also has to decatenate newly replicated chromosomes.</text>
</comment>
<name>A0A2M8LER0_9BACT</name>
<dbReference type="InterPro" id="IPR013757">
    <property type="entry name" value="Topo_IIA_A_a_sf"/>
</dbReference>
<sequence length="830" mass="91328">MKDKDKKKESDITIIKNVGQIAPRGLVAEMEESYLDYAMSVIVSRALPDVRDGLKPVQRRILYAMVQTGLRANGKTRKSATVVGEVMGKYHPHGDSAIYDAMVRLAQPFSMRDPLIIGQGNFGSMDGDSAAAMRYTEAKLSLIAEELLADIDKNTVEFVPNYDGSHQEPLVLPGKMPNLLVNGTAGIAVGMATSIPPHNLGEVADAAVHLIDNAEATVEDLMQFVPGPDYPTGGTIYDIKAIREAYGTGRGSIVTRAKAEIEEEKSGAFRIVVTEIPYQVNKATLVERIATLVQDKKIEGIRDLRDESDKAGVRVVIELKKDSYPKKVLNQLYKHTELQQTFHLNMLALVDGVQPRVLNLKTVLEEYIKHRETVVKRRAEFELERARAKAHILEGLKIAEDNIDAVIKLIKKSADKDEARLGLMKKFKLSELQAVAILEMRLQQLANLERLKIEDELKEKRQIMKELTTLLASAKKIRDVVKDELLSLKEQFATPRRTVVVKGPVGEFTSEDLIPDEPTVVAVTSGGYIKRLPPDSFRTQARGGKGVVGLTTKEDDFVAHLVSTNTHADLLFFTTAGRVFQLKAYEVPVTSRIAKGQAIVNFLQLVPDESVTAVLPFTDRTTFSYLVMGTSKGVVKKVPLEQFVAVRRSGLIAIRLRKDDILRWVEPSSGNDEILFVTKTGQSIRFKEKGVRSMGRSAGGVMGIRIRENDEVMLMRVLPTGKAANAHELIVVSELGFGKRTKLSNHKVQGRGGSGVKAADVTKKTGPLVGGAVFVPDEEPLPDLIVISTGGQVIRIPYQSVSLLGRVTQGVRLMRMKKPGDRVASVTLVG</sequence>
<dbReference type="EC" id="5.6.2.2" evidence="8"/>
<dbReference type="FunFam" id="1.10.268.10:FF:000001">
    <property type="entry name" value="DNA gyrase subunit A"/>
    <property type="match status" value="1"/>
</dbReference>
<dbReference type="GO" id="GO:0003677">
    <property type="term" value="F:DNA binding"/>
    <property type="evidence" value="ECO:0007669"/>
    <property type="project" value="UniProtKB-UniRule"/>
</dbReference>
<dbReference type="GO" id="GO:0034335">
    <property type="term" value="F:DNA negative supercoiling activity"/>
    <property type="evidence" value="ECO:0007669"/>
    <property type="project" value="UniProtKB-ARBA"/>
</dbReference>
<comment type="catalytic activity">
    <reaction evidence="1 8 9">
        <text>ATP-dependent breakage, passage and rejoining of double-stranded DNA.</text>
        <dbReference type="EC" id="5.6.2.2"/>
    </reaction>
</comment>
<dbReference type="PROSITE" id="PS52040">
    <property type="entry name" value="TOPO_IIA"/>
    <property type="match status" value="1"/>
</dbReference>
<dbReference type="GO" id="GO:0006265">
    <property type="term" value="P:DNA topological change"/>
    <property type="evidence" value="ECO:0007669"/>
    <property type="project" value="UniProtKB-UniRule"/>
</dbReference>
<dbReference type="PANTHER" id="PTHR43493">
    <property type="entry name" value="DNA GYRASE/TOPOISOMERASE SUBUNIT A"/>
    <property type="match status" value="1"/>
</dbReference>
<evidence type="ECO:0000256" key="7">
    <source>
        <dbReference type="ARBA" id="ARBA00023235"/>
    </source>
</evidence>
<keyword evidence="5 8" id="KW-0799">Topoisomerase</keyword>
<comment type="caution">
    <text evidence="12">The sequence shown here is derived from an EMBL/GenBank/DDBJ whole genome shotgun (WGS) entry which is preliminary data.</text>
</comment>
<dbReference type="NCBIfam" id="NF004044">
    <property type="entry name" value="PRK05561.1"/>
    <property type="match status" value="1"/>
</dbReference>
<keyword evidence="3 8" id="KW-0547">Nucleotide-binding</keyword>
<dbReference type="Pfam" id="PF03989">
    <property type="entry name" value="DNA_gyraseA_C"/>
    <property type="match status" value="6"/>
</dbReference>
<dbReference type="HAMAP" id="MF_01897">
    <property type="entry name" value="GyrA"/>
    <property type="match status" value="1"/>
</dbReference>
<dbReference type="PANTHER" id="PTHR43493:SF5">
    <property type="entry name" value="DNA GYRASE SUBUNIT A, CHLOROPLASTIC_MITOCHONDRIAL"/>
    <property type="match status" value="1"/>
</dbReference>
<feature type="domain" description="Topo IIA-type catalytic" evidence="11">
    <location>
        <begin position="47"/>
        <end position="513"/>
    </location>
</feature>
<dbReference type="GO" id="GO:0005524">
    <property type="term" value="F:ATP binding"/>
    <property type="evidence" value="ECO:0007669"/>
    <property type="project" value="UniProtKB-UniRule"/>
</dbReference>
<dbReference type="InterPro" id="IPR013758">
    <property type="entry name" value="Topo_IIA_A/C_ab"/>
</dbReference>
<comment type="similarity">
    <text evidence="2 8">Belongs to the type II topoisomerase GyrA/ParC subunit family.</text>
</comment>
<comment type="subcellular location">
    <subcellularLocation>
        <location evidence="8">Cytoplasm</location>
    </subcellularLocation>
</comment>
<keyword evidence="6 8" id="KW-0238">DNA-binding</keyword>
<dbReference type="GO" id="GO:0006261">
    <property type="term" value="P:DNA-templated DNA replication"/>
    <property type="evidence" value="ECO:0007669"/>
    <property type="project" value="UniProtKB-UniRule"/>
</dbReference>
<organism evidence="12 13">
    <name type="scientific">Candidatus Uhrbacteria bacterium CG10_big_fil_rev_8_21_14_0_10_48_11</name>
    <dbReference type="NCBI Taxonomy" id="1975037"/>
    <lineage>
        <taxon>Bacteria</taxon>
        <taxon>Candidatus Uhriibacteriota</taxon>
    </lineage>
</organism>
<evidence type="ECO:0000256" key="8">
    <source>
        <dbReference type="HAMAP-Rule" id="MF_01897"/>
    </source>
</evidence>
<dbReference type="SMART" id="SM00434">
    <property type="entry name" value="TOP4c"/>
    <property type="match status" value="1"/>
</dbReference>
<dbReference type="SUPFAM" id="SSF101904">
    <property type="entry name" value="GyrA/ParC C-terminal domain-like"/>
    <property type="match status" value="1"/>
</dbReference>
<dbReference type="AlphaFoldDB" id="A0A2M8LER0"/>
<evidence type="ECO:0000259" key="11">
    <source>
        <dbReference type="PROSITE" id="PS52040"/>
    </source>
</evidence>
<evidence type="ECO:0000256" key="6">
    <source>
        <dbReference type="ARBA" id="ARBA00023125"/>
    </source>
</evidence>
<dbReference type="FunFam" id="3.30.1360.40:FF:000002">
    <property type="entry name" value="DNA gyrase subunit A"/>
    <property type="match status" value="1"/>
</dbReference>
<dbReference type="SUPFAM" id="SSF56719">
    <property type="entry name" value="Type II DNA topoisomerase"/>
    <property type="match status" value="1"/>
</dbReference>
<dbReference type="Gene3D" id="3.90.199.10">
    <property type="entry name" value="Topoisomerase II, domain 5"/>
    <property type="match status" value="1"/>
</dbReference>
<evidence type="ECO:0000256" key="1">
    <source>
        <dbReference type="ARBA" id="ARBA00000185"/>
    </source>
</evidence>
<dbReference type="FunFam" id="3.90.199.10:FF:000001">
    <property type="entry name" value="DNA gyrase subunit A"/>
    <property type="match status" value="1"/>
</dbReference>
<evidence type="ECO:0000256" key="3">
    <source>
        <dbReference type="ARBA" id="ARBA00022741"/>
    </source>
</evidence>
<gene>
    <name evidence="8" type="primary">gyrA</name>
    <name evidence="12" type="ORF">COV04_02180</name>
</gene>
<dbReference type="CDD" id="cd00187">
    <property type="entry name" value="TOP4c"/>
    <property type="match status" value="1"/>
</dbReference>
<dbReference type="InterPro" id="IPR013760">
    <property type="entry name" value="Topo_IIA-like_dom_sf"/>
</dbReference>
<keyword evidence="4 8" id="KW-0067">ATP-binding</keyword>
<evidence type="ECO:0000256" key="5">
    <source>
        <dbReference type="ARBA" id="ARBA00023029"/>
    </source>
</evidence>
<dbReference type="Gene3D" id="3.30.1360.40">
    <property type="match status" value="1"/>
</dbReference>